<evidence type="ECO:0000256" key="1">
    <source>
        <dbReference type="SAM" id="SignalP"/>
    </source>
</evidence>
<proteinExistence type="predicted"/>
<protein>
    <submittedName>
        <fullName evidence="2">Uncharacterized protein</fullName>
    </submittedName>
</protein>
<keyword evidence="1" id="KW-0732">Signal</keyword>
<evidence type="ECO:0000313" key="2">
    <source>
        <dbReference type="EMBL" id="CAD7408474.1"/>
    </source>
</evidence>
<sequence>MYLYLLAVLLCGLAVVVQGFMARLAFIEECGEKRREGAPASAGLGLIKFNVQNTFQKYHNQFIIEGGTFSIPFPLDQHVSVSNLHRTMQHEVMYPNALTLAVVARVCWAGRP</sequence>
<feature type="chain" id="PRO_5031086508" evidence="1">
    <location>
        <begin position="20"/>
        <end position="112"/>
    </location>
</feature>
<reference evidence="2" key="1">
    <citation type="submission" date="2020-11" db="EMBL/GenBank/DDBJ databases">
        <authorList>
            <person name="Tran Van P."/>
        </authorList>
    </citation>
    <scope>NUCLEOTIDE SEQUENCE</scope>
</reference>
<organism evidence="2">
    <name type="scientific">Timema poppense</name>
    <name type="common">Walking stick</name>
    <dbReference type="NCBI Taxonomy" id="170557"/>
    <lineage>
        <taxon>Eukaryota</taxon>
        <taxon>Metazoa</taxon>
        <taxon>Ecdysozoa</taxon>
        <taxon>Arthropoda</taxon>
        <taxon>Hexapoda</taxon>
        <taxon>Insecta</taxon>
        <taxon>Pterygota</taxon>
        <taxon>Neoptera</taxon>
        <taxon>Polyneoptera</taxon>
        <taxon>Phasmatodea</taxon>
        <taxon>Timematodea</taxon>
        <taxon>Timematoidea</taxon>
        <taxon>Timematidae</taxon>
        <taxon>Timema</taxon>
    </lineage>
</organism>
<dbReference type="EMBL" id="OD003724">
    <property type="protein sequence ID" value="CAD7408474.1"/>
    <property type="molecule type" value="Genomic_DNA"/>
</dbReference>
<feature type="signal peptide" evidence="1">
    <location>
        <begin position="1"/>
        <end position="19"/>
    </location>
</feature>
<accession>A0A7R9H430</accession>
<name>A0A7R9H430_TIMPO</name>
<gene>
    <name evidence="2" type="ORF">TPSB3V08_LOCUS6381</name>
</gene>
<dbReference type="AlphaFoldDB" id="A0A7R9H430"/>